<dbReference type="InterPro" id="IPR007470">
    <property type="entry name" value="HemX"/>
</dbReference>
<comment type="caution">
    <text evidence="3">The sequence shown here is derived from an EMBL/GenBank/DDBJ whole genome shotgun (WGS) entry which is preliminary data.</text>
</comment>
<dbReference type="PANTHER" id="PTHR38043">
    <property type="entry name" value="PROTEIN HEMX"/>
    <property type="match status" value="1"/>
</dbReference>
<feature type="compositionally biased region" description="Polar residues" evidence="1">
    <location>
        <begin position="441"/>
        <end position="452"/>
    </location>
</feature>
<gene>
    <name evidence="3" type="ORF">OFY17_12595</name>
</gene>
<dbReference type="PANTHER" id="PTHR38043:SF1">
    <property type="entry name" value="PROTEIN HEMX"/>
    <property type="match status" value="1"/>
</dbReference>
<protein>
    <submittedName>
        <fullName evidence="3">Uroporphyrinogen-III C-methyltransferase</fullName>
    </submittedName>
</protein>
<reference evidence="3 4" key="1">
    <citation type="submission" date="2022-10" db="EMBL/GenBank/DDBJ databases">
        <title>Marinomonas transparenta sp. nov. and Marinomonas sargassi sp. nov., isolated from marine alga (Sargassum natans (L.) Gaillon).</title>
        <authorList>
            <person name="Wang Y."/>
        </authorList>
    </citation>
    <scope>NUCLEOTIDE SEQUENCE [LARGE SCALE GENOMIC DNA]</scope>
    <source>
        <strain evidence="3 4">C2222</strain>
    </source>
</reference>
<feature type="transmembrane region" description="Helical" evidence="2">
    <location>
        <begin position="63"/>
        <end position="82"/>
    </location>
</feature>
<feature type="compositionally biased region" description="Polar residues" evidence="1">
    <location>
        <begin position="12"/>
        <end position="39"/>
    </location>
</feature>
<keyword evidence="2" id="KW-1133">Transmembrane helix</keyword>
<evidence type="ECO:0000313" key="3">
    <source>
        <dbReference type="EMBL" id="MCV2403711.1"/>
    </source>
</evidence>
<organism evidence="3 4">
    <name type="scientific">Marinomonas sargassi</name>
    <dbReference type="NCBI Taxonomy" id="2984494"/>
    <lineage>
        <taxon>Bacteria</taxon>
        <taxon>Pseudomonadati</taxon>
        <taxon>Pseudomonadota</taxon>
        <taxon>Gammaproteobacteria</taxon>
        <taxon>Oceanospirillales</taxon>
        <taxon>Oceanospirillaceae</taxon>
        <taxon>Marinomonas</taxon>
    </lineage>
</organism>
<keyword evidence="2" id="KW-0472">Membrane</keyword>
<feature type="region of interest" description="Disordered" evidence="1">
    <location>
        <begin position="409"/>
        <end position="491"/>
    </location>
</feature>
<evidence type="ECO:0000256" key="2">
    <source>
        <dbReference type="SAM" id="Phobius"/>
    </source>
</evidence>
<keyword evidence="4" id="KW-1185">Reference proteome</keyword>
<feature type="region of interest" description="Disordered" evidence="1">
    <location>
        <begin position="1"/>
        <end position="55"/>
    </location>
</feature>
<evidence type="ECO:0000256" key="1">
    <source>
        <dbReference type="SAM" id="MobiDB-lite"/>
    </source>
</evidence>
<feature type="compositionally biased region" description="Low complexity" evidence="1">
    <location>
        <begin position="409"/>
        <end position="431"/>
    </location>
</feature>
<accession>A0ABT2YUZ4</accession>
<dbReference type="EMBL" id="JAOVZB010000006">
    <property type="protein sequence ID" value="MCV2403711.1"/>
    <property type="molecule type" value="Genomic_DNA"/>
</dbReference>
<keyword evidence="2" id="KW-0812">Transmembrane</keyword>
<proteinExistence type="predicted"/>
<evidence type="ECO:0000313" key="4">
    <source>
        <dbReference type="Proteomes" id="UP001209713"/>
    </source>
</evidence>
<sequence length="491" mass="53370">MTDNKKQESDIDSTVDSTPVTPDPSTIESNEALSSNSAHEQAKVKKPFKPRVTNSSTATSKSLLALSFIMSATAISASIWLYQQTSQQTFQQDISQIAQQQNVLASELKRQSLNQSQISSMGEQVTKLELAGQSQQAEFLSTKKIQDEQLQSLDAKLNRLSKTTKEDWKLAEADYLIRLANQRLLLESDNKSAVTLLSNADTILNELKDPIVFDTRKALAKDIQALQAINEFDLEGAYLKISALYESVASLPQREPSKEWQSSANAGSQSTATQTDTIKSTLSSFWQAIQSLVVINYHNKPIKTLLPPAQYQELIAGLQLQLDVAQVALIKGESTIYQTALARIANAITEHFDTNAESTVSFLSSLTAMQQINPSPELPQPRGSLVAMKSLMAAWIERDDLVIEPSIEPTVDATSTTASTSSEPNTSSESTIDNTPVAEVETTNKADSSNEPTIEEALKEAPATEEQLTESPENIEAPVGTTTTGSTGGNL</sequence>
<dbReference type="Pfam" id="PF04375">
    <property type="entry name" value="HemX"/>
    <property type="match status" value="1"/>
</dbReference>
<dbReference type="Proteomes" id="UP001209713">
    <property type="component" value="Unassembled WGS sequence"/>
</dbReference>
<name>A0ABT2YUZ4_9GAMM</name>
<dbReference type="RefSeq" id="WP_263531093.1">
    <property type="nucleotide sequence ID" value="NZ_JAOVZB010000006.1"/>
</dbReference>